<dbReference type="OrthoDB" id="3021178at2759"/>
<dbReference type="Proteomes" id="UP000219338">
    <property type="component" value="Unassembled WGS sequence"/>
</dbReference>
<gene>
    <name evidence="2" type="ORF">ARMOST_13735</name>
</gene>
<dbReference type="OMA" id="TPAYHID"/>
<keyword evidence="3" id="KW-1185">Reference proteome</keyword>
<proteinExistence type="predicted"/>
<organism evidence="2 3">
    <name type="scientific">Armillaria ostoyae</name>
    <name type="common">Armillaria root rot fungus</name>
    <dbReference type="NCBI Taxonomy" id="47428"/>
    <lineage>
        <taxon>Eukaryota</taxon>
        <taxon>Fungi</taxon>
        <taxon>Dikarya</taxon>
        <taxon>Basidiomycota</taxon>
        <taxon>Agaricomycotina</taxon>
        <taxon>Agaricomycetes</taxon>
        <taxon>Agaricomycetidae</taxon>
        <taxon>Agaricales</taxon>
        <taxon>Marasmiineae</taxon>
        <taxon>Physalacriaceae</taxon>
        <taxon>Armillaria</taxon>
    </lineage>
</organism>
<evidence type="ECO:0000259" key="1">
    <source>
        <dbReference type="Pfam" id="PF20236"/>
    </source>
</evidence>
<feature type="domain" description="DUF6593" evidence="1">
    <location>
        <begin position="8"/>
        <end position="157"/>
    </location>
</feature>
<protein>
    <recommendedName>
        <fullName evidence="1">DUF6593 domain-containing protein</fullName>
    </recommendedName>
</protein>
<sequence>MDFSLLENSLCNTVLVLPDGTPAYHIDTPFKLFGSSTRIKKITGATSSDMAVIQLNGWDVSVVQVWGRDVCPHREKIFSASESWIGVDGQPYKWKQYMGDLYLVKNDGSHALVATYDRGSIGFFSKARLPKLTINPEGLAIADEIVATFIYIAQKRERRRGRNNL</sequence>
<dbReference type="AlphaFoldDB" id="A0A284RNK1"/>
<dbReference type="Pfam" id="PF20236">
    <property type="entry name" value="DUF6593"/>
    <property type="match status" value="1"/>
</dbReference>
<evidence type="ECO:0000313" key="3">
    <source>
        <dbReference type="Proteomes" id="UP000219338"/>
    </source>
</evidence>
<name>A0A284RNK1_ARMOS</name>
<dbReference type="InterPro" id="IPR046528">
    <property type="entry name" value="DUF6593"/>
</dbReference>
<dbReference type="EMBL" id="FUEG01000012">
    <property type="protein sequence ID" value="SJL10349.1"/>
    <property type="molecule type" value="Genomic_DNA"/>
</dbReference>
<accession>A0A284RNK1</accession>
<evidence type="ECO:0000313" key="2">
    <source>
        <dbReference type="EMBL" id="SJL10349.1"/>
    </source>
</evidence>
<reference evidence="3" key="1">
    <citation type="journal article" date="2017" name="Nat. Ecol. Evol.">
        <title>Genome expansion and lineage-specific genetic innovations in the forest pathogenic fungi Armillaria.</title>
        <authorList>
            <person name="Sipos G."/>
            <person name="Prasanna A.N."/>
            <person name="Walter M.C."/>
            <person name="O'Connor E."/>
            <person name="Balint B."/>
            <person name="Krizsan K."/>
            <person name="Kiss B."/>
            <person name="Hess J."/>
            <person name="Varga T."/>
            <person name="Slot J."/>
            <person name="Riley R."/>
            <person name="Boka B."/>
            <person name="Rigling D."/>
            <person name="Barry K."/>
            <person name="Lee J."/>
            <person name="Mihaltcheva S."/>
            <person name="LaButti K."/>
            <person name="Lipzen A."/>
            <person name="Waldron R."/>
            <person name="Moloney N.M."/>
            <person name="Sperisen C."/>
            <person name="Kredics L."/>
            <person name="Vagvoelgyi C."/>
            <person name="Patrignani A."/>
            <person name="Fitzpatrick D."/>
            <person name="Nagy I."/>
            <person name="Doyle S."/>
            <person name="Anderson J.B."/>
            <person name="Grigoriev I.V."/>
            <person name="Gueldener U."/>
            <person name="Muensterkoetter M."/>
            <person name="Nagy L.G."/>
        </authorList>
    </citation>
    <scope>NUCLEOTIDE SEQUENCE [LARGE SCALE GENOMIC DNA]</scope>
    <source>
        <strain evidence="3">C18/9</strain>
    </source>
</reference>